<dbReference type="SUPFAM" id="SSF46626">
    <property type="entry name" value="Cytochrome c"/>
    <property type="match status" value="2"/>
</dbReference>
<keyword evidence="6" id="KW-0732">Signal</keyword>
<feature type="binding site" description="axial binding residue" evidence="12">
    <location>
        <position position="333"/>
    </location>
    <ligand>
        <name>heme c</name>
        <dbReference type="ChEBI" id="CHEBI:61717"/>
        <label>2</label>
    </ligand>
    <ligandPart>
        <name>Fe</name>
        <dbReference type="ChEBI" id="CHEBI:18248"/>
    </ligandPart>
</feature>
<dbReference type="InterPro" id="IPR051395">
    <property type="entry name" value="Cytochrome_c_Peroxidase/MauG"/>
</dbReference>
<dbReference type="InterPro" id="IPR004852">
    <property type="entry name" value="Di-haem_cyt_c_peroxidsae"/>
</dbReference>
<dbReference type="InterPro" id="IPR026259">
    <property type="entry name" value="MauG/Cytc_peroxidase"/>
</dbReference>
<dbReference type="Gene3D" id="1.10.760.10">
    <property type="entry name" value="Cytochrome c-like domain"/>
    <property type="match status" value="2"/>
</dbReference>
<evidence type="ECO:0000256" key="9">
    <source>
        <dbReference type="ARBA" id="ARBA00023002"/>
    </source>
</evidence>
<comment type="PTM">
    <text evidence="11">Binds 2 heme groups per subunit.</text>
</comment>
<dbReference type="Proteomes" id="UP000030652">
    <property type="component" value="Unassembled WGS sequence"/>
</dbReference>
<name>A0A0B0ENE3_9BACT</name>
<dbReference type="AlphaFoldDB" id="A0A0B0ENE3"/>
<feature type="binding site" description="covalent" evidence="11">
    <location>
        <position position="108"/>
    </location>
    <ligand>
        <name>heme c</name>
        <dbReference type="ChEBI" id="CHEBI:61717"/>
        <label>1</label>
    </ligand>
</feature>
<evidence type="ECO:0000256" key="10">
    <source>
        <dbReference type="ARBA" id="ARBA00023004"/>
    </source>
</evidence>
<dbReference type="GO" id="GO:0046872">
    <property type="term" value="F:metal ion binding"/>
    <property type="evidence" value="ECO:0007669"/>
    <property type="project" value="UniProtKB-KW"/>
</dbReference>
<evidence type="ECO:0000256" key="4">
    <source>
        <dbReference type="ARBA" id="ARBA00022617"/>
    </source>
</evidence>
<evidence type="ECO:0000256" key="6">
    <source>
        <dbReference type="ARBA" id="ARBA00022729"/>
    </source>
</evidence>
<reference evidence="14 15" key="1">
    <citation type="submission" date="2014-10" db="EMBL/GenBank/DDBJ databases">
        <title>Draft genome of anammox bacterium scalindua brodae, obtained using differential coverage binning of sequence data from two enrichment reactors.</title>
        <authorList>
            <person name="Speth D.R."/>
            <person name="Russ L."/>
            <person name="Kartal B."/>
            <person name="Op den Camp H.J."/>
            <person name="Dutilh B.E."/>
            <person name="Jetten M.S."/>
        </authorList>
    </citation>
    <scope>NUCLEOTIDE SEQUENCE [LARGE SCALE GENOMIC DNA]</scope>
    <source>
        <strain evidence="14">RU1</strain>
    </source>
</reference>
<dbReference type="PIRSF" id="PIRSF000294">
    <property type="entry name" value="Cytochrome-c_peroxidase"/>
    <property type="match status" value="1"/>
</dbReference>
<gene>
    <name evidence="14" type="primary">yhjA</name>
    <name evidence="14" type="ORF">SCABRO_02110</name>
</gene>
<evidence type="ECO:0000256" key="12">
    <source>
        <dbReference type="PIRSR" id="PIRSR000294-2"/>
    </source>
</evidence>
<dbReference type="GO" id="GO:0009055">
    <property type="term" value="F:electron transfer activity"/>
    <property type="evidence" value="ECO:0007669"/>
    <property type="project" value="InterPro"/>
</dbReference>
<evidence type="ECO:0000256" key="2">
    <source>
        <dbReference type="ARBA" id="ARBA00022448"/>
    </source>
</evidence>
<feature type="domain" description="Cytochrome c" evidence="13">
    <location>
        <begin position="86"/>
        <end position="358"/>
    </location>
</feature>
<proteinExistence type="predicted"/>
<organism evidence="14 15">
    <name type="scientific">Candidatus Scalindua brodae</name>
    <dbReference type="NCBI Taxonomy" id="237368"/>
    <lineage>
        <taxon>Bacteria</taxon>
        <taxon>Pseudomonadati</taxon>
        <taxon>Planctomycetota</taxon>
        <taxon>Candidatus Brocadiia</taxon>
        <taxon>Candidatus Brocadiales</taxon>
        <taxon>Candidatus Scalinduaceae</taxon>
        <taxon>Candidatus Scalindua</taxon>
    </lineage>
</organism>
<evidence type="ECO:0000256" key="3">
    <source>
        <dbReference type="ARBA" id="ARBA00022559"/>
    </source>
</evidence>
<dbReference type="Pfam" id="PF03150">
    <property type="entry name" value="CCP_MauG"/>
    <property type="match status" value="1"/>
</dbReference>
<feature type="binding site" description="axial binding residue" evidence="12">
    <location>
        <position position="112"/>
    </location>
    <ligand>
        <name>heme c</name>
        <dbReference type="ChEBI" id="CHEBI:61717"/>
        <label>1</label>
    </ligand>
    <ligandPart>
        <name>Fe</name>
        <dbReference type="ChEBI" id="CHEBI:18248"/>
    </ligandPart>
</feature>
<dbReference type="GO" id="GO:0042597">
    <property type="term" value="C:periplasmic space"/>
    <property type="evidence" value="ECO:0007669"/>
    <property type="project" value="UniProtKB-SubCell"/>
</dbReference>
<evidence type="ECO:0000313" key="15">
    <source>
        <dbReference type="Proteomes" id="UP000030652"/>
    </source>
</evidence>
<feature type="binding site" description="covalent" evidence="11">
    <location>
        <position position="111"/>
    </location>
    <ligand>
        <name>heme c</name>
        <dbReference type="ChEBI" id="CHEBI:61717"/>
        <label>1</label>
    </ligand>
</feature>
<dbReference type="FunFam" id="1.10.760.10:FF:000004">
    <property type="entry name" value="Cytochrome c peroxidase"/>
    <property type="match status" value="1"/>
</dbReference>
<evidence type="ECO:0000256" key="11">
    <source>
        <dbReference type="PIRSR" id="PIRSR000294-1"/>
    </source>
</evidence>
<sequence>MGMSGMWCEKKSIQERRIIMNIIKFTAVNCLFALLLINLPIQAFTTAGGRSDMTYGRDKSMLAGSGSNRSKELIQPIPISFDYDRAKVELGKKLFFEPRLSKSGWISCNSCHNLSTGGADNLPSSIGHKWLSGPINSPTVLNAKFNLAQFWDGRAKDLKEQAGGPIANPIEMGSNHELAVSVLQSIPEYVQWFSEVYGAKDIYEEEKITIDQVTDAIAAFEKTLTTPNSRFDHWLNGYDETISEFEKEGYGLFKSKGCIFCHNGVGVGGTSYRKFGNIKPYDKDTHTLGRYNVTKKEEDKYVFKVPLLRNIELTAPYFHDASTWDLNEAVKIMAEYQLGAKLTDNETNKIVAFLRTLTGKQPSIIFPILPPSTPTTPEPNRN</sequence>
<keyword evidence="4 11" id="KW-0349">Heme</keyword>
<evidence type="ECO:0000256" key="8">
    <source>
        <dbReference type="ARBA" id="ARBA00022982"/>
    </source>
</evidence>
<feature type="binding site" description="covalent" evidence="11">
    <location>
        <position position="258"/>
    </location>
    <ligand>
        <name>heme c</name>
        <dbReference type="ChEBI" id="CHEBI:61717"/>
        <label>2</label>
    </ligand>
</feature>
<evidence type="ECO:0000256" key="5">
    <source>
        <dbReference type="ARBA" id="ARBA00022723"/>
    </source>
</evidence>
<protein>
    <submittedName>
        <fullName evidence="14">Cytochrome c peroxidase</fullName>
        <ecNumber evidence="14">1.11.1.5</ecNumber>
    </submittedName>
</protein>
<keyword evidence="3 14" id="KW-0575">Peroxidase</keyword>
<accession>A0A0B0ENE3</accession>
<evidence type="ECO:0000313" key="14">
    <source>
        <dbReference type="EMBL" id="KHE92160.1"/>
    </source>
</evidence>
<keyword evidence="7" id="KW-0574">Periplasm</keyword>
<dbReference type="PANTHER" id="PTHR30600">
    <property type="entry name" value="CYTOCHROME C PEROXIDASE-RELATED"/>
    <property type="match status" value="1"/>
</dbReference>
<dbReference type="InterPro" id="IPR009056">
    <property type="entry name" value="Cyt_c-like_dom"/>
</dbReference>
<feature type="binding site" description="axial binding residue" evidence="12">
    <location>
        <position position="128"/>
    </location>
    <ligand>
        <name>heme c</name>
        <dbReference type="ChEBI" id="CHEBI:61717"/>
        <label>1</label>
    </ligand>
    <ligandPart>
        <name>Fe</name>
        <dbReference type="ChEBI" id="CHEBI:18248"/>
    </ligandPart>
</feature>
<dbReference type="PATRIC" id="fig|237368.3.peg.2277"/>
<dbReference type="GO" id="GO:0020037">
    <property type="term" value="F:heme binding"/>
    <property type="evidence" value="ECO:0007669"/>
    <property type="project" value="InterPro"/>
</dbReference>
<comment type="cofactor">
    <cofactor evidence="11">
        <name>heme</name>
        <dbReference type="ChEBI" id="CHEBI:30413"/>
    </cofactor>
    <text evidence="11">Binds 2 heme groups.</text>
</comment>
<evidence type="ECO:0000256" key="1">
    <source>
        <dbReference type="ARBA" id="ARBA00004418"/>
    </source>
</evidence>
<comment type="subcellular location">
    <subcellularLocation>
        <location evidence="1">Periplasm</location>
    </subcellularLocation>
</comment>
<keyword evidence="9 14" id="KW-0560">Oxidoreductase</keyword>
<dbReference type="EMBL" id="JRYO01000148">
    <property type="protein sequence ID" value="KHE92160.1"/>
    <property type="molecule type" value="Genomic_DNA"/>
</dbReference>
<dbReference type="GO" id="GO:0004130">
    <property type="term" value="F:cytochrome-c peroxidase activity"/>
    <property type="evidence" value="ECO:0007669"/>
    <property type="project" value="UniProtKB-EC"/>
</dbReference>
<keyword evidence="10 12" id="KW-0408">Iron</keyword>
<feature type="binding site" description="covalent" evidence="11">
    <location>
        <position position="261"/>
    </location>
    <ligand>
        <name>heme c</name>
        <dbReference type="ChEBI" id="CHEBI:61717"/>
        <label>2</label>
    </ligand>
</feature>
<dbReference type="eggNOG" id="COG1858">
    <property type="taxonomic scope" value="Bacteria"/>
</dbReference>
<dbReference type="PROSITE" id="PS51007">
    <property type="entry name" value="CYTC"/>
    <property type="match status" value="1"/>
</dbReference>
<evidence type="ECO:0000256" key="7">
    <source>
        <dbReference type="ARBA" id="ARBA00022764"/>
    </source>
</evidence>
<dbReference type="EC" id="1.11.1.5" evidence="14"/>
<evidence type="ECO:0000259" key="13">
    <source>
        <dbReference type="PROSITE" id="PS51007"/>
    </source>
</evidence>
<keyword evidence="5 12" id="KW-0479">Metal-binding</keyword>
<feature type="binding site" description="axial binding residue" evidence="12">
    <location>
        <position position="262"/>
    </location>
    <ligand>
        <name>heme c</name>
        <dbReference type="ChEBI" id="CHEBI:61717"/>
        <label>2</label>
    </ligand>
    <ligandPart>
        <name>Fe</name>
        <dbReference type="ChEBI" id="CHEBI:18248"/>
    </ligandPart>
</feature>
<dbReference type="InterPro" id="IPR036909">
    <property type="entry name" value="Cyt_c-like_dom_sf"/>
</dbReference>
<dbReference type="PANTHER" id="PTHR30600:SF7">
    <property type="entry name" value="CYTOCHROME C PEROXIDASE-RELATED"/>
    <property type="match status" value="1"/>
</dbReference>
<comment type="caution">
    <text evidence="14">The sequence shown here is derived from an EMBL/GenBank/DDBJ whole genome shotgun (WGS) entry which is preliminary data.</text>
</comment>
<keyword evidence="8" id="KW-0249">Electron transport</keyword>
<keyword evidence="2" id="KW-0813">Transport</keyword>